<dbReference type="Pfam" id="PF24764">
    <property type="entry name" value="rva_4"/>
    <property type="match status" value="1"/>
</dbReference>
<evidence type="ECO:0000313" key="3">
    <source>
        <dbReference type="Proteomes" id="UP000037035"/>
    </source>
</evidence>
<reference evidence="2 3" key="1">
    <citation type="submission" date="2015-08" db="EMBL/GenBank/DDBJ databases">
        <title>Next Generation Sequencing and Analysis of the Genome of Puccinia sorghi L Schw, the Causal Agent of Maize Common Rust.</title>
        <authorList>
            <person name="Rochi L."/>
            <person name="Burguener G."/>
            <person name="Darino M."/>
            <person name="Turjanski A."/>
            <person name="Kreff E."/>
            <person name="Dieguez M.J."/>
            <person name="Sacco F."/>
        </authorList>
    </citation>
    <scope>NUCLEOTIDE SEQUENCE [LARGE SCALE GENOMIC DNA]</scope>
    <source>
        <strain evidence="2 3">RO10H11247</strain>
    </source>
</reference>
<proteinExistence type="predicted"/>
<protein>
    <recommendedName>
        <fullName evidence="1">Integrase core domain-containing protein</fullName>
    </recommendedName>
</protein>
<sequence>MNLSRCTHKLESQKVDVKKVVSCMIEIHQKPKGCHFGSCKMKQLLQKKIGILVHKMTVTLIHKTLDLFGITLYGFINSLCHKILLIYVNITNNDPNQIGNYYLQLFKSFGGSPRRTPSDQGTETIHVAGYQIKLIAQYKPKSTNPTKAHILAKSTHNQKIECLWSQLMKKINTILKTPCKSSTSFSMNMPHNINPPPSPSVHCSSTYGSTLTRILCFQAVAPKNYRKNYIQIELKNRQPCLRDRVINPSYDESWLSNPSNDPSLTISA</sequence>
<accession>A0A0L6UQ86</accession>
<dbReference type="AlphaFoldDB" id="A0A0L6UQ86"/>
<dbReference type="Proteomes" id="UP000037035">
    <property type="component" value="Unassembled WGS sequence"/>
</dbReference>
<keyword evidence="3" id="KW-1185">Reference proteome</keyword>
<dbReference type="PANTHER" id="PTHR46177:SF1">
    <property type="entry name" value="INTEGRASE CATALYTIC DOMAIN-CONTAINING PROTEIN"/>
    <property type="match status" value="1"/>
</dbReference>
<comment type="caution">
    <text evidence="2">The sequence shown here is derived from an EMBL/GenBank/DDBJ whole genome shotgun (WGS) entry which is preliminary data.</text>
</comment>
<dbReference type="VEuPathDB" id="FungiDB:VP01_4650g1"/>
<organism evidence="2 3">
    <name type="scientific">Puccinia sorghi</name>
    <dbReference type="NCBI Taxonomy" id="27349"/>
    <lineage>
        <taxon>Eukaryota</taxon>
        <taxon>Fungi</taxon>
        <taxon>Dikarya</taxon>
        <taxon>Basidiomycota</taxon>
        <taxon>Pucciniomycotina</taxon>
        <taxon>Pucciniomycetes</taxon>
        <taxon>Pucciniales</taxon>
        <taxon>Pucciniaceae</taxon>
        <taxon>Puccinia</taxon>
    </lineage>
</organism>
<evidence type="ECO:0000259" key="1">
    <source>
        <dbReference type="Pfam" id="PF24764"/>
    </source>
</evidence>
<name>A0A0L6UQ86_9BASI</name>
<dbReference type="OrthoDB" id="2505297at2759"/>
<feature type="domain" description="Integrase core" evidence="1">
    <location>
        <begin position="65"/>
        <end position="173"/>
    </location>
</feature>
<dbReference type="EMBL" id="LAVV01009780">
    <property type="protein sequence ID" value="KNZ50000.1"/>
    <property type="molecule type" value="Genomic_DNA"/>
</dbReference>
<dbReference type="STRING" id="27349.A0A0L6UQ86"/>
<dbReference type="InterPro" id="IPR058913">
    <property type="entry name" value="Integrase_dom_put"/>
</dbReference>
<gene>
    <name evidence="2" type="ORF">VP01_4650g1</name>
</gene>
<dbReference type="PANTHER" id="PTHR46177">
    <property type="entry name" value="INTEGRASE CATALYTIC DOMAIN-CONTAINING PROTEIN"/>
    <property type="match status" value="1"/>
</dbReference>
<evidence type="ECO:0000313" key="2">
    <source>
        <dbReference type="EMBL" id="KNZ50000.1"/>
    </source>
</evidence>